<dbReference type="PANTHER" id="PTHR31672">
    <property type="entry name" value="BNACNNG10540D PROTEIN"/>
    <property type="match status" value="1"/>
</dbReference>
<dbReference type="NCBIfam" id="TIGR01640">
    <property type="entry name" value="F_box_assoc_1"/>
    <property type="match status" value="1"/>
</dbReference>
<gene>
    <name evidence="3" type="ORF">GH714_002276</name>
</gene>
<evidence type="ECO:0000259" key="2">
    <source>
        <dbReference type="Pfam" id="PF07734"/>
    </source>
</evidence>
<reference evidence="3 4" key="1">
    <citation type="journal article" date="2020" name="Mol. Plant">
        <title>The Chromosome-Based Rubber Tree Genome Provides New Insights into Spurge Genome Evolution and Rubber Biosynthesis.</title>
        <authorList>
            <person name="Liu J."/>
            <person name="Shi C."/>
            <person name="Shi C.C."/>
            <person name="Li W."/>
            <person name="Zhang Q.J."/>
            <person name="Zhang Y."/>
            <person name="Li K."/>
            <person name="Lu H.F."/>
            <person name="Shi C."/>
            <person name="Zhu S.T."/>
            <person name="Xiao Z.Y."/>
            <person name="Nan H."/>
            <person name="Yue Y."/>
            <person name="Zhu X.G."/>
            <person name="Wu Y."/>
            <person name="Hong X.N."/>
            <person name="Fan G.Y."/>
            <person name="Tong Y."/>
            <person name="Zhang D."/>
            <person name="Mao C.L."/>
            <person name="Liu Y.L."/>
            <person name="Hao S.J."/>
            <person name="Liu W.Q."/>
            <person name="Lv M.Q."/>
            <person name="Zhang H.B."/>
            <person name="Liu Y."/>
            <person name="Hu-Tang G.R."/>
            <person name="Wang J.P."/>
            <person name="Wang J.H."/>
            <person name="Sun Y.H."/>
            <person name="Ni S.B."/>
            <person name="Chen W.B."/>
            <person name="Zhang X.C."/>
            <person name="Jiao Y.N."/>
            <person name="Eichler E.E."/>
            <person name="Li G.H."/>
            <person name="Liu X."/>
            <person name="Gao L.Z."/>
        </authorList>
    </citation>
    <scope>NUCLEOTIDE SEQUENCE [LARGE SCALE GENOMIC DNA]</scope>
    <source>
        <strain evidence="4">cv. GT1</strain>
        <tissue evidence="3">Leaf</tissue>
    </source>
</reference>
<dbReference type="Proteomes" id="UP000467840">
    <property type="component" value="Chromosome 7"/>
</dbReference>
<dbReference type="InterPro" id="IPR017451">
    <property type="entry name" value="F-box-assoc_interact_dom"/>
</dbReference>
<feature type="region of interest" description="Disordered" evidence="1">
    <location>
        <begin position="407"/>
        <end position="428"/>
    </location>
</feature>
<evidence type="ECO:0000256" key="1">
    <source>
        <dbReference type="SAM" id="MobiDB-lite"/>
    </source>
</evidence>
<organism evidence="3 4">
    <name type="scientific">Hevea brasiliensis</name>
    <name type="common">Para rubber tree</name>
    <name type="synonym">Siphonia brasiliensis</name>
    <dbReference type="NCBI Taxonomy" id="3981"/>
    <lineage>
        <taxon>Eukaryota</taxon>
        <taxon>Viridiplantae</taxon>
        <taxon>Streptophyta</taxon>
        <taxon>Embryophyta</taxon>
        <taxon>Tracheophyta</taxon>
        <taxon>Spermatophyta</taxon>
        <taxon>Magnoliopsida</taxon>
        <taxon>eudicotyledons</taxon>
        <taxon>Gunneridae</taxon>
        <taxon>Pentapetalae</taxon>
        <taxon>rosids</taxon>
        <taxon>fabids</taxon>
        <taxon>Malpighiales</taxon>
        <taxon>Euphorbiaceae</taxon>
        <taxon>Crotonoideae</taxon>
        <taxon>Micrandreae</taxon>
        <taxon>Hevea</taxon>
    </lineage>
</organism>
<evidence type="ECO:0000313" key="3">
    <source>
        <dbReference type="EMBL" id="KAF2293500.1"/>
    </source>
</evidence>
<feature type="domain" description="F-box associated beta-propeller type 1" evidence="2">
    <location>
        <begin position="186"/>
        <end position="321"/>
    </location>
</feature>
<evidence type="ECO:0000313" key="4">
    <source>
        <dbReference type="Proteomes" id="UP000467840"/>
    </source>
</evidence>
<dbReference type="AlphaFoldDB" id="A0A6A6KWV5"/>
<accession>A0A6A6KWV5</accession>
<dbReference type="InterPro" id="IPR006527">
    <property type="entry name" value="F-box-assoc_dom_typ1"/>
</dbReference>
<dbReference type="EMBL" id="JAAGAX010000013">
    <property type="protein sequence ID" value="KAF2293500.1"/>
    <property type="molecule type" value="Genomic_DNA"/>
</dbReference>
<dbReference type="InterPro" id="IPR050796">
    <property type="entry name" value="SCF_F-box_component"/>
</dbReference>
<keyword evidence="4" id="KW-1185">Reference proteome</keyword>
<dbReference type="Pfam" id="PF07734">
    <property type="entry name" value="FBA_1"/>
    <property type="match status" value="1"/>
</dbReference>
<name>A0A6A6KWV5_HEVBR</name>
<proteinExistence type="predicted"/>
<comment type="caution">
    <text evidence="3">The sequence shown here is derived from an EMBL/GenBank/DDBJ whole genome shotgun (WGS) entry which is preliminary data.</text>
</comment>
<protein>
    <recommendedName>
        <fullName evidence="2">F-box associated beta-propeller type 1 domain-containing protein</fullName>
    </recommendedName>
</protein>
<sequence>MRQEKRGLDDVKVVEDACEFFKIFKGLIVDLILSSKERDESRNFFNSISAEDALKGLNTFKDGLIDRVGLKDFLDEITCVSSEPLTMELWEYIFSELQKKSRLIDDSETVRKIFSARGICKVRFKDTCADAERFFRKKGIRSYKLKKACQMILEVNTEFQSTEVKGDGSKSVLFTAMCSHFNFGEIRPFVEIYSLRSRGWRKVDNNLQYVITARSTSAFLNGACHWVATKRGYGHGVCDAIVSFSLGEEVFGEMEVPKCLVKKYQFVDVAVFDGSLLLVASFKFSGEGCFTVWMMKEYGVPGSWTKLFDIPDSESHLKWMRKLVAFRQSGKVLLAKLFGQLVFYDPKTEEIFDTKIRGNAHSFYLDTFVESLVLLNEANEFTELGASEDNGTSEILEEVASSSNSQIIIDEANGESKEEAQGESISTQ</sequence>
<dbReference type="PANTHER" id="PTHR31672:SF13">
    <property type="entry name" value="F-BOX PROTEIN CPR30-LIKE"/>
    <property type="match status" value="1"/>
</dbReference>